<evidence type="ECO:0000259" key="8">
    <source>
        <dbReference type="Pfam" id="PF07980"/>
    </source>
</evidence>
<dbReference type="AlphaFoldDB" id="A0A1M5KB88"/>
<comment type="similarity">
    <text evidence="2">Belongs to the SusD family.</text>
</comment>
<dbReference type="OrthoDB" id="5694214at2"/>
<dbReference type="Gene3D" id="1.25.40.390">
    <property type="match status" value="1"/>
</dbReference>
<dbReference type="EMBL" id="FQWL01000002">
    <property type="protein sequence ID" value="SHG49880.1"/>
    <property type="molecule type" value="Genomic_DNA"/>
</dbReference>
<feature type="chain" id="PRO_5012409365" evidence="7">
    <location>
        <begin position="21"/>
        <end position="539"/>
    </location>
</feature>
<gene>
    <name evidence="9" type="ORF">SAMN04488116_1476</name>
</gene>
<protein>
    <submittedName>
        <fullName evidence="9">Starch-binding associating with outer membrane</fullName>
    </submittedName>
</protein>
<dbReference type="STRING" id="570519.SAMN04488116_1476"/>
<feature type="domain" description="RagB/SusD" evidence="8">
    <location>
        <begin position="289"/>
        <end position="539"/>
    </location>
</feature>
<evidence type="ECO:0000256" key="4">
    <source>
        <dbReference type="ARBA" id="ARBA00023136"/>
    </source>
</evidence>
<evidence type="ECO:0000256" key="5">
    <source>
        <dbReference type="ARBA" id="ARBA00023237"/>
    </source>
</evidence>
<dbReference type="InterPro" id="IPR011990">
    <property type="entry name" value="TPR-like_helical_dom_sf"/>
</dbReference>
<evidence type="ECO:0000256" key="7">
    <source>
        <dbReference type="SAM" id="SignalP"/>
    </source>
</evidence>
<name>A0A1M5KB88_9FLAO</name>
<dbReference type="SUPFAM" id="SSF48452">
    <property type="entry name" value="TPR-like"/>
    <property type="match status" value="1"/>
</dbReference>
<reference evidence="10" key="1">
    <citation type="submission" date="2016-11" db="EMBL/GenBank/DDBJ databases">
        <authorList>
            <person name="Varghese N."/>
            <person name="Submissions S."/>
        </authorList>
    </citation>
    <scope>NUCLEOTIDE SEQUENCE [LARGE SCALE GENOMIC DNA]</scope>
    <source>
        <strain evidence="10">DSM 22638</strain>
    </source>
</reference>
<proteinExistence type="inferred from homology"/>
<dbReference type="Pfam" id="PF07980">
    <property type="entry name" value="SusD_RagB"/>
    <property type="match status" value="1"/>
</dbReference>
<dbReference type="Proteomes" id="UP000184532">
    <property type="component" value="Unassembled WGS sequence"/>
</dbReference>
<dbReference type="PROSITE" id="PS51257">
    <property type="entry name" value="PROKAR_LIPOPROTEIN"/>
    <property type="match status" value="1"/>
</dbReference>
<evidence type="ECO:0000256" key="1">
    <source>
        <dbReference type="ARBA" id="ARBA00004442"/>
    </source>
</evidence>
<feature type="signal peptide" evidence="7">
    <location>
        <begin position="1"/>
        <end position="20"/>
    </location>
</feature>
<evidence type="ECO:0000256" key="6">
    <source>
        <dbReference type="SAM" id="MobiDB-lite"/>
    </source>
</evidence>
<dbReference type="RefSeq" id="WP_073177881.1">
    <property type="nucleotide sequence ID" value="NZ_FQWL01000002.1"/>
</dbReference>
<comment type="subcellular location">
    <subcellularLocation>
        <location evidence="1">Cell outer membrane</location>
    </subcellularLocation>
</comment>
<keyword evidence="10" id="KW-1185">Reference proteome</keyword>
<sequence length="539" mass="59252">MKRRNRFKLMVPIALSVALAVSCTNLEIEETDSNFPEESGDGFAGLTAEAAASQLDGLYNDLNGHFGDQANYYALTQVSTDEQLVPTRGTDWGDNGIWRTLHQHTWDASHQYVLNTWNQFNQNAFRASEVIDSRSSSAANVVAGAQFVRALSMWVILDLYGQVPFREVDEGPEVNPRVLTRVEAMDFVIADLEAAITGLPTAAAPSGDANAVASKAAARFLLARVLLNKHIYNGSGTPDSADMNRVISLVDEIAAEGYDLQDGYFNIFRDTPDTETIWYLPTSVGNRIFNGLHYNSTEISGGGWNGFSTLAEFYDMFEGDPSNNRGGHDGTFDDGQEERRGFVPNGGVPFTDAEGTEDGNDDGFEDGSNVGLGFLIGQQYNTDGSKIKDRPGNDLIFTKDFPGLVGNNERTGIRVQKYAARFGAFNSHEIIFRYADAHLMKAEAMMRSGGDPTAMVNELRTLRNATPLGSVSEADLLAERGRELYIEFVRRGDMIRFGQFTRDWEFKDPASVGDATKELYPIPNNALLSNPNLVQNPGY</sequence>
<dbReference type="GO" id="GO:0009279">
    <property type="term" value="C:cell outer membrane"/>
    <property type="evidence" value="ECO:0007669"/>
    <property type="project" value="UniProtKB-SubCell"/>
</dbReference>
<evidence type="ECO:0000256" key="3">
    <source>
        <dbReference type="ARBA" id="ARBA00022729"/>
    </source>
</evidence>
<feature type="compositionally biased region" description="Acidic residues" evidence="6">
    <location>
        <begin position="354"/>
        <end position="364"/>
    </location>
</feature>
<keyword evidence="5" id="KW-0998">Cell outer membrane</keyword>
<accession>A0A1M5KB88</accession>
<organism evidence="9 10">
    <name type="scientific">Flagellimonas flava</name>
    <dbReference type="NCBI Taxonomy" id="570519"/>
    <lineage>
        <taxon>Bacteria</taxon>
        <taxon>Pseudomonadati</taxon>
        <taxon>Bacteroidota</taxon>
        <taxon>Flavobacteriia</taxon>
        <taxon>Flavobacteriales</taxon>
        <taxon>Flavobacteriaceae</taxon>
        <taxon>Flagellimonas</taxon>
    </lineage>
</organism>
<dbReference type="InterPro" id="IPR012944">
    <property type="entry name" value="SusD_RagB_dom"/>
</dbReference>
<evidence type="ECO:0000256" key="2">
    <source>
        <dbReference type="ARBA" id="ARBA00006275"/>
    </source>
</evidence>
<evidence type="ECO:0000313" key="9">
    <source>
        <dbReference type="EMBL" id="SHG49880.1"/>
    </source>
</evidence>
<feature type="region of interest" description="Disordered" evidence="6">
    <location>
        <begin position="343"/>
        <end position="364"/>
    </location>
</feature>
<keyword evidence="4" id="KW-0472">Membrane</keyword>
<keyword evidence="3 7" id="KW-0732">Signal</keyword>
<evidence type="ECO:0000313" key="10">
    <source>
        <dbReference type="Proteomes" id="UP000184532"/>
    </source>
</evidence>